<accession>A0ABQ0KW50</accession>
<dbReference type="EMBL" id="DF838634">
    <property type="protein sequence ID" value="GAT43129.1"/>
    <property type="molecule type" value="Genomic_DNA"/>
</dbReference>
<feature type="compositionally biased region" description="Acidic residues" evidence="1">
    <location>
        <begin position="210"/>
        <end position="225"/>
    </location>
</feature>
<organism evidence="2 3">
    <name type="scientific">Mycena chlorophos</name>
    <name type="common">Agaric fungus</name>
    <name type="synonym">Agaricus chlorophos</name>
    <dbReference type="NCBI Taxonomy" id="658473"/>
    <lineage>
        <taxon>Eukaryota</taxon>
        <taxon>Fungi</taxon>
        <taxon>Dikarya</taxon>
        <taxon>Basidiomycota</taxon>
        <taxon>Agaricomycotina</taxon>
        <taxon>Agaricomycetes</taxon>
        <taxon>Agaricomycetidae</taxon>
        <taxon>Agaricales</taxon>
        <taxon>Marasmiineae</taxon>
        <taxon>Mycenaceae</taxon>
        <taxon>Mycena</taxon>
    </lineage>
</organism>
<evidence type="ECO:0008006" key="4">
    <source>
        <dbReference type="Google" id="ProtNLM"/>
    </source>
</evidence>
<feature type="compositionally biased region" description="Basic residues" evidence="1">
    <location>
        <begin position="230"/>
        <end position="240"/>
    </location>
</feature>
<sequence>MPSQKPSAKCKTKKQQPGKSSSSKNKGGAKKGGAKKGGKSAPRDDLSLEEAMALIAERDALIEEKDEEIAKLKKPAKKPKLITAPHESLTMAEVRELMGLEDDDDNELWNLYEFAVRGLWGKYSTSNGTWINYKGAKADAVMEAIAKELPEFRRYDRLFPLQYIIKQFLGNQDSKLRTALLKIEALKTGTELAARRSGRRKKPRVPNRDAEDEDESEEADNESEEERARQRTGKPKRRKGPVSDDSDDDEAPPTPKPKPSKKPAPKRRKETESEPEDDGDYQQSESQFGDDASESGDDAEGEGDESGEEELAEELVILDDDNEPELEPESEPAKKKKAPTRCPACNDPLPTPLTPLLQTLFSALSNLVVESPAVPALNRVICNTLRNLPMTPAEELVLKAVNDSVPLSVDFSTVTNRVFALRYRVRNVLSDPHRLAEDPIFDFFISLLNNRLADFETAFSSNNTNHELHQATARLRNVAGYYGPRGHAIIYGSGHALISEMKLEEPLAKSLETLIEQNPGWIVENWNTPFTKRTILYNFLTPYLALQLIMQDLHPHDEENAFEVLFHEDSVAFGQSFHYVPNDTNASAIAQDSFSAVRKLIRAENAGPPAAPKAGKRKRDEDMEPPKKKPKTRGPVEDEERPERAEKKRKTEGKENTSPLKRKLSLADFKPPPIKSPKKSRAKVPEREPLNHQYGTRGREKQKR</sequence>
<proteinExistence type="predicted"/>
<feature type="compositionally biased region" description="Acidic residues" evidence="1">
    <location>
        <begin position="291"/>
        <end position="330"/>
    </location>
</feature>
<feature type="compositionally biased region" description="Basic residues" evidence="1">
    <location>
        <begin position="196"/>
        <end position="205"/>
    </location>
</feature>
<feature type="compositionally biased region" description="Basic residues" evidence="1">
    <location>
        <begin position="27"/>
        <end position="38"/>
    </location>
</feature>
<reference evidence="2" key="1">
    <citation type="submission" date="2014-09" db="EMBL/GenBank/DDBJ databases">
        <title>Genome sequence of the luminous mushroom Mycena chlorophos for searching fungal bioluminescence genes.</title>
        <authorList>
            <person name="Tanaka Y."/>
            <person name="Kasuga D."/>
            <person name="Oba Y."/>
            <person name="Hase S."/>
            <person name="Sato K."/>
            <person name="Oba Y."/>
            <person name="Sakakibara Y."/>
        </authorList>
    </citation>
    <scope>NUCLEOTIDE SEQUENCE</scope>
</reference>
<name>A0ABQ0KW50_MYCCL</name>
<feature type="compositionally biased region" description="Basic and acidic residues" evidence="1">
    <location>
        <begin position="618"/>
        <end position="627"/>
    </location>
</feature>
<feature type="region of interest" description="Disordered" evidence="1">
    <location>
        <begin position="1"/>
        <end position="46"/>
    </location>
</feature>
<evidence type="ECO:0000256" key="1">
    <source>
        <dbReference type="SAM" id="MobiDB-lite"/>
    </source>
</evidence>
<evidence type="ECO:0000313" key="2">
    <source>
        <dbReference type="EMBL" id="GAT43129.1"/>
    </source>
</evidence>
<evidence type="ECO:0000313" key="3">
    <source>
        <dbReference type="Proteomes" id="UP000815677"/>
    </source>
</evidence>
<protein>
    <recommendedName>
        <fullName evidence="4">Restriction of telomere capping protein 4</fullName>
    </recommendedName>
</protein>
<feature type="region of interest" description="Disordered" evidence="1">
    <location>
        <begin position="191"/>
        <end position="341"/>
    </location>
</feature>
<gene>
    <name evidence="2" type="ORF">MCHLO_00822</name>
</gene>
<feature type="compositionally biased region" description="Basic residues" evidence="1">
    <location>
        <begin position="258"/>
        <end position="268"/>
    </location>
</feature>
<keyword evidence="3" id="KW-1185">Reference proteome</keyword>
<feature type="region of interest" description="Disordered" evidence="1">
    <location>
        <begin position="603"/>
        <end position="704"/>
    </location>
</feature>
<dbReference type="Proteomes" id="UP000815677">
    <property type="component" value="Unassembled WGS sequence"/>
</dbReference>